<dbReference type="RefSeq" id="WP_010771714.1">
    <property type="nucleotide sequence ID" value="NZ_KB946333.1"/>
</dbReference>
<dbReference type="AlphaFoldDB" id="R3WVF9"/>
<reference evidence="1 2" key="1">
    <citation type="submission" date="2013-02" db="EMBL/GenBank/DDBJ databases">
        <title>The Genome Sequence of Enterococcus caccae BAA-1240.</title>
        <authorList>
            <consortium name="The Broad Institute Genome Sequencing Platform"/>
            <consortium name="The Broad Institute Genome Sequencing Center for Infectious Disease"/>
            <person name="Earl A.M."/>
            <person name="Gilmore M.S."/>
            <person name="Lebreton F."/>
            <person name="Walker B."/>
            <person name="Young S.K."/>
            <person name="Zeng Q."/>
            <person name="Gargeya S."/>
            <person name="Fitzgerald M."/>
            <person name="Haas B."/>
            <person name="Abouelleil A."/>
            <person name="Alvarado L."/>
            <person name="Arachchi H.M."/>
            <person name="Berlin A.M."/>
            <person name="Chapman S.B."/>
            <person name="Dewar J."/>
            <person name="Goldberg J."/>
            <person name="Griggs A."/>
            <person name="Gujja S."/>
            <person name="Hansen M."/>
            <person name="Howarth C."/>
            <person name="Imamovic A."/>
            <person name="Larimer J."/>
            <person name="McCowan C."/>
            <person name="Murphy C."/>
            <person name="Neiman D."/>
            <person name="Pearson M."/>
            <person name="Priest M."/>
            <person name="Roberts A."/>
            <person name="Saif S."/>
            <person name="Shea T."/>
            <person name="Sisk P."/>
            <person name="Sykes S."/>
            <person name="Wortman J."/>
            <person name="Nusbaum C."/>
            <person name="Birren B."/>
        </authorList>
    </citation>
    <scope>NUCLEOTIDE SEQUENCE [LARGE SCALE GENOMIC DNA]</scope>
    <source>
        <strain evidence="1 2">ATCC BAA-1240</strain>
    </source>
</reference>
<dbReference type="PATRIC" id="fig|1158612.3.peg.1574"/>
<dbReference type="OrthoDB" id="2340032at2"/>
<accession>R3WVF9</accession>
<dbReference type="eggNOG" id="ENOG503074P">
    <property type="taxonomic scope" value="Bacteria"/>
</dbReference>
<gene>
    <name evidence="1" type="ORF">UC7_01587</name>
</gene>
<organism evidence="1 2">
    <name type="scientific">Enterococcus caccae ATCC BAA-1240</name>
    <dbReference type="NCBI Taxonomy" id="1158612"/>
    <lineage>
        <taxon>Bacteria</taxon>
        <taxon>Bacillati</taxon>
        <taxon>Bacillota</taxon>
        <taxon>Bacilli</taxon>
        <taxon>Lactobacillales</taxon>
        <taxon>Enterococcaceae</taxon>
        <taxon>Enterococcus</taxon>
    </lineage>
</organism>
<proteinExistence type="predicted"/>
<evidence type="ECO:0000313" key="1">
    <source>
        <dbReference type="EMBL" id="EOL45790.1"/>
    </source>
</evidence>
<dbReference type="Proteomes" id="UP000013840">
    <property type="component" value="Unassembled WGS sequence"/>
</dbReference>
<comment type="caution">
    <text evidence="1">The sequence shown here is derived from an EMBL/GenBank/DDBJ whole genome shotgun (WGS) entry which is preliminary data.</text>
</comment>
<dbReference type="EMBL" id="AJAU01000017">
    <property type="protein sequence ID" value="EOL45790.1"/>
    <property type="molecule type" value="Genomic_DNA"/>
</dbReference>
<dbReference type="STRING" id="317735.RU98_GL002189"/>
<keyword evidence="2" id="KW-1185">Reference proteome</keyword>
<evidence type="ECO:0000313" key="2">
    <source>
        <dbReference type="Proteomes" id="UP000013840"/>
    </source>
</evidence>
<name>R3WVF9_9ENTE</name>
<protein>
    <submittedName>
        <fullName evidence="1">Uncharacterized protein</fullName>
    </submittedName>
</protein>
<sequence>MKYIITTDNKEQGWLDAFNSYCKSNYKMEQTIEEQEVPEIKIKIDEFNNAVACGPAIELNEA</sequence>